<evidence type="ECO:0008006" key="4">
    <source>
        <dbReference type="Google" id="ProtNLM"/>
    </source>
</evidence>
<dbReference type="EMBL" id="JACXAC010000002">
    <property type="protein sequence ID" value="MBD2721810.1"/>
    <property type="molecule type" value="Genomic_DNA"/>
</dbReference>
<evidence type="ECO:0000313" key="3">
    <source>
        <dbReference type="Proteomes" id="UP000606003"/>
    </source>
</evidence>
<feature type="transmembrane region" description="Helical" evidence="1">
    <location>
        <begin position="168"/>
        <end position="194"/>
    </location>
</feature>
<feature type="transmembrane region" description="Helical" evidence="1">
    <location>
        <begin position="392"/>
        <end position="415"/>
    </location>
</feature>
<dbReference type="Proteomes" id="UP000606003">
    <property type="component" value="Unassembled WGS sequence"/>
</dbReference>
<reference evidence="2 3" key="1">
    <citation type="submission" date="2020-09" db="EMBL/GenBank/DDBJ databases">
        <authorList>
            <person name="Kim M.K."/>
        </authorList>
    </citation>
    <scope>NUCLEOTIDE SEQUENCE [LARGE SCALE GENOMIC DNA]</scope>
    <source>
        <strain evidence="2 3">BT189</strain>
    </source>
</reference>
<proteinExistence type="predicted"/>
<feature type="transmembrane region" description="Helical" evidence="1">
    <location>
        <begin position="87"/>
        <end position="107"/>
    </location>
</feature>
<name>A0ABR8JT74_9BACT</name>
<keyword evidence="3" id="KW-1185">Reference proteome</keyword>
<organism evidence="2 3">
    <name type="scientific">Hymenobacter armeniacus</name>
    <dbReference type="NCBI Taxonomy" id="2771358"/>
    <lineage>
        <taxon>Bacteria</taxon>
        <taxon>Pseudomonadati</taxon>
        <taxon>Bacteroidota</taxon>
        <taxon>Cytophagia</taxon>
        <taxon>Cytophagales</taxon>
        <taxon>Hymenobacteraceae</taxon>
        <taxon>Hymenobacter</taxon>
    </lineage>
</organism>
<comment type="caution">
    <text evidence="2">The sequence shown here is derived from an EMBL/GenBank/DDBJ whole genome shotgun (WGS) entry which is preliminary data.</text>
</comment>
<protein>
    <recommendedName>
        <fullName evidence="4">Glycosyltransferase RgtA/B/C/D-like domain-containing protein</fullName>
    </recommendedName>
</protein>
<feature type="transmembrane region" description="Helical" evidence="1">
    <location>
        <begin position="119"/>
        <end position="138"/>
    </location>
</feature>
<keyword evidence="1" id="KW-0812">Transmembrane</keyword>
<feature type="transmembrane region" description="Helical" evidence="1">
    <location>
        <begin position="206"/>
        <end position="226"/>
    </location>
</feature>
<feature type="transmembrane region" description="Helical" evidence="1">
    <location>
        <begin position="12"/>
        <end position="32"/>
    </location>
</feature>
<keyword evidence="1" id="KW-1133">Transmembrane helix</keyword>
<feature type="transmembrane region" description="Helical" evidence="1">
    <location>
        <begin position="144"/>
        <end position="161"/>
    </location>
</feature>
<gene>
    <name evidence="2" type="ORF">IC234_06685</name>
</gene>
<accession>A0ABR8JT74</accession>
<keyword evidence="1" id="KW-0472">Membrane</keyword>
<evidence type="ECO:0000256" key="1">
    <source>
        <dbReference type="SAM" id="Phobius"/>
    </source>
</evidence>
<feature type="transmembrane region" description="Helical" evidence="1">
    <location>
        <begin position="427"/>
        <end position="447"/>
    </location>
</feature>
<evidence type="ECO:0000313" key="2">
    <source>
        <dbReference type="EMBL" id="MBD2721810.1"/>
    </source>
</evidence>
<feature type="transmembrane region" description="Helical" evidence="1">
    <location>
        <begin position="453"/>
        <end position="470"/>
    </location>
</feature>
<sequence>MAWLSSARLFRVLAGLNLLVTLVLAVASLHAITPDDRSSYMGLAEGMLHGRYSAWYFLPDYIPDTFRNPGYPVFLLLLKSIGLHETGIRLFQTGLYIGTIALVLRLIKHCEGANHTWLVRNLFLLLLLPNIQLAYLAAYIYPEVLVAFMIALYGVVAITWAPSWKRTLTLALVAGVVFQLRPVFVFVPVIQLLLDFWQTRRQGFSWVQAAALLLVFGATMLPYGLWNLRHHGVFKTTSLEGGAGVMQIGFWALRMPGYHEGRYWGNQMGDEVVSFTDTADVKNHIAAFNREWDVIDAQTKPLLTDVDRRYAAQMYHYIPPAWPDYGFLFPTYSSAYTIKREQLLMKANVADILREPGYYFKTRLYTLVRLWVTGVQRPAWRAATSPVAKIKVLYPTLVSGFTFLLAVASIGWVLLSRRRMACAPTWRLSLALVVYFGLIHLPFAIQARYTVPVRPWLLLSIALAVGAWLTRRTQGGTQALMPA</sequence>